<reference evidence="2 3" key="1">
    <citation type="submission" date="2018-04" db="EMBL/GenBank/DDBJ databases">
        <title>Novel Campyloabacter and Helicobacter Species and Strains.</title>
        <authorList>
            <person name="Mannion A.J."/>
            <person name="Shen Z."/>
            <person name="Fox J.G."/>
        </authorList>
    </citation>
    <scope>NUCLEOTIDE SEQUENCE [LARGE SCALE GENOMIC DNA]</scope>
    <source>
        <strain evidence="2 3">MIT 98-6070</strain>
    </source>
</reference>
<feature type="transmembrane region" description="Helical" evidence="1">
    <location>
        <begin position="190"/>
        <end position="209"/>
    </location>
</feature>
<dbReference type="Proteomes" id="UP000256599">
    <property type="component" value="Unassembled WGS sequence"/>
</dbReference>
<sequence length="218" mass="25343">MIGVFIAINIIALCGVMYVTSYLISSFYGSMFIACVWILAFNAPFSQWSACEYFYALFDAPSFALSAISLCYLLRFFALLWLKNERKSRRFYPRLTYLTTYLCALHIFPKPLWYIYVLCGIALYGGFLGYEIVDVYRLDFKTKLFILGFLSLFMFSLCPLSGVLLICCIIAYQLRLFGNMDIFNYCIDPFLFFGCIFALFKHLFLRLYYGGMNEKKVA</sequence>
<protein>
    <submittedName>
        <fullName evidence="2">Uncharacterized protein</fullName>
    </submittedName>
</protein>
<keyword evidence="1" id="KW-1133">Transmembrane helix</keyword>
<dbReference type="EMBL" id="NXLR01000020">
    <property type="protein sequence ID" value="RDU59059.1"/>
    <property type="molecule type" value="Genomic_DNA"/>
</dbReference>
<organism evidence="2 3">
    <name type="scientific">Helicobacter marmotae</name>
    <dbReference type="NCBI Taxonomy" id="152490"/>
    <lineage>
        <taxon>Bacteria</taxon>
        <taxon>Pseudomonadati</taxon>
        <taxon>Campylobacterota</taxon>
        <taxon>Epsilonproteobacteria</taxon>
        <taxon>Campylobacterales</taxon>
        <taxon>Helicobacteraceae</taxon>
        <taxon>Helicobacter</taxon>
    </lineage>
</organism>
<feature type="transmembrane region" description="Helical" evidence="1">
    <location>
        <begin position="6"/>
        <end position="24"/>
    </location>
</feature>
<keyword evidence="1" id="KW-0472">Membrane</keyword>
<evidence type="ECO:0000313" key="2">
    <source>
        <dbReference type="EMBL" id="RDU59059.1"/>
    </source>
</evidence>
<comment type="caution">
    <text evidence="2">The sequence shown here is derived from an EMBL/GenBank/DDBJ whole genome shotgun (WGS) entry which is preliminary data.</text>
</comment>
<keyword evidence="3" id="KW-1185">Reference proteome</keyword>
<accession>A0A3D8I1P9</accession>
<evidence type="ECO:0000256" key="1">
    <source>
        <dbReference type="SAM" id="Phobius"/>
    </source>
</evidence>
<dbReference type="AlphaFoldDB" id="A0A3D8I1P9"/>
<gene>
    <name evidence="2" type="ORF">CQA63_08335</name>
</gene>
<name>A0A3D8I1P9_9HELI</name>
<dbReference type="RefSeq" id="WP_104700493.1">
    <property type="nucleotide sequence ID" value="NZ_FZPP01000034.1"/>
</dbReference>
<feature type="transmembrane region" description="Helical" evidence="1">
    <location>
        <begin position="145"/>
        <end position="174"/>
    </location>
</feature>
<dbReference type="OrthoDB" id="5325646at2"/>
<feature type="transmembrane region" description="Helical" evidence="1">
    <location>
        <begin position="62"/>
        <end position="82"/>
    </location>
</feature>
<feature type="transmembrane region" description="Helical" evidence="1">
    <location>
        <begin position="114"/>
        <end position="133"/>
    </location>
</feature>
<evidence type="ECO:0000313" key="3">
    <source>
        <dbReference type="Proteomes" id="UP000256599"/>
    </source>
</evidence>
<proteinExistence type="predicted"/>
<keyword evidence="1" id="KW-0812">Transmembrane</keyword>